<keyword evidence="7 8" id="KW-0539">Nucleus</keyword>
<feature type="region of interest" description="Disordered" evidence="10">
    <location>
        <begin position="130"/>
        <end position="175"/>
    </location>
</feature>
<comment type="subcellular location">
    <subcellularLocation>
        <location evidence="1 8 9">Nucleus</location>
    </subcellularLocation>
</comment>
<feature type="domain" description="Homeobox" evidence="11">
    <location>
        <begin position="206"/>
        <end position="266"/>
    </location>
</feature>
<dbReference type="EMBL" id="SGPK01000140">
    <property type="protein sequence ID" value="THH07499.1"/>
    <property type="molecule type" value="Genomic_DNA"/>
</dbReference>
<dbReference type="Proteomes" id="UP000308199">
    <property type="component" value="Unassembled WGS sequence"/>
</dbReference>
<evidence type="ECO:0000256" key="5">
    <source>
        <dbReference type="ARBA" id="ARBA00023155"/>
    </source>
</evidence>
<dbReference type="Gene3D" id="1.10.10.60">
    <property type="entry name" value="Homeodomain-like"/>
    <property type="match status" value="1"/>
</dbReference>
<keyword evidence="2" id="KW-0217">Developmental protein</keyword>
<dbReference type="CDD" id="cd00086">
    <property type="entry name" value="homeodomain"/>
    <property type="match status" value="1"/>
</dbReference>
<proteinExistence type="predicted"/>
<feature type="compositionally biased region" description="Low complexity" evidence="10">
    <location>
        <begin position="263"/>
        <end position="272"/>
    </location>
</feature>
<keyword evidence="5 8" id="KW-0371">Homeobox</keyword>
<evidence type="ECO:0000259" key="11">
    <source>
        <dbReference type="PROSITE" id="PS50071"/>
    </source>
</evidence>
<feature type="region of interest" description="Disordered" evidence="10">
    <location>
        <begin position="258"/>
        <end position="365"/>
    </location>
</feature>
<keyword evidence="13" id="KW-1185">Reference proteome</keyword>
<dbReference type="PANTHER" id="PTHR45804">
    <property type="entry name" value="SEGMENTATION PROTEIN FUSHI TARAZU-LIKE PROTEIN"/>
    <property type="match status" value="1"/>
</dbReference>
<dbReference type="PROSITE" id="PS00027">
    <property type="entry name" value="HOMEOBOX_1"/>
    <property type="match status" value="1"/>
</dbReference>
<accession>A0A4S4L7P2</accession>
<dbReference type="InterPro" id="IPR051003">
    <property type="entry name" value="AP_axis_regulatory_Homeobox"/>
</dbReference>
<evidence type="ECO:0000256" key="7">
    <source>
        <dbReference type="ARBA" id="ARBA00023242"/>
    </source>
</evidence>
<dbReference type="InterPro" id="IPR009057">
    <property type="entry name" value="Homeodomain-like_sf"/>
</dbReference>
<dbReference type="Pfam" id="PF00046">
    <property type="entry name" value="Homeodomain"/>
    <property type="match status" value="1"/>
</dbReference>
<evidence type="ECO:0000256" key="10">
    <source>
        <dbReference type="SAM" id="MobiDB-lite"/>
    </source>
</evidence>
<dbReference type="SMART" id="SM00389">
    <property type="entry name" value="HOX"/>
    <property type="match status" value="1"/>
</dbReference>
<evidence type="ECO:0000256" key="3">
    <source>
        <dbReference type="ARBA" id="ARBA00023015"/>
    </source>
</evidence>
<keyword evidence="3" id="KW-0805">Transcription regulation</keyword>
<dbReference type="InterPro" id="IPR017970">
    <property type="entry name" value="Homeobox_CS"/>
</dbReference>
<dbReference type="AlphaFoldDB" id="A0A4S4L7P2"/>
<feature type="compositionally biased region" description="Polar residues" evidence="10">
    <location>
        <begin position="309"/>
        <end position="324"/>
    </location>
</feature>
<feature type="compositionally biased region" description="Basic residues" evidence="10">
    <location>
        <begin position="356"/>
        <end position="365"/>
    </location>
</feature>
<dbReference type="GO" id="GO:0003677">
    <property type="term" value="F:DNA binding"/>
    <property type="evidence" value="ECO:0007669"/>
    <property type="project" value="UniProtKB-UniRule"/>
</dbReference>
<dbReference type="GO" id="GO:0005634">
    <property type="term" value="C:nucleus"/>
    <property type="evidence" value="ECO:0007669"/>
    <property type="project" value="UniProtKB-SubCell"/>
</dbReference>
<evidence type="ECO:0000256" key="1">
    <source>
        <dbReference type="ARBA" id="ARBA00004123"/>
    </source>
</evidence>
<sequence length="365" mass="40442">MSPSRNEVFSPSFAPSYWPNSGHTTMAGHPPYPSYSPFELDPRYQAHQTSHSPYPMRQSPGIPPNQETLRRPPPINIAQPTRDDPWGGDHMSGSYPANFALSAAVPDTGNFHVPSSSYPMNYDPPYHSNAHPSSYPSFHPSAIDTRHHTHPPHSMHFSAEAHQSQHRASPNEWAQRTETHLVSPYARTPRESLNHSPQEPSPVDYPSVKKKRKRADAAQLKVLNEVYARTAFPTTEERMELAKKLDMSARSVQIWFQNKRQSTRQSRSSASALPPILHHPYTGSSTPSSSAGPASVPGVRHSSAEIAVSPTNHGGSYTTHSPGQSSHRPHREMSPPPPLPPPESMHRGRSPEGSGRLRRLGGHQY</sequence>
<feature type="region of interest" description="Disordered" evidence="10">
    <location>
        <begin position="188"/>
        <end position="212"/>
    </location>
</feature>
<name>A0A4S4L7P2_9AGAM</name>
<evidence type="ECO:0000256" key="9">
    <source>
        <dbReference type="RuleBase" id="RU000682"/>
    </source>
</evidence>
<dbReference type="InterPro" id="IPR001356">
    <property type="entry name" value="HD"/>
</dbReference>
<evidence type="ECO:0000256" key="6">
    <source>
        <dbReference type="ARBA" id="ARBA00023163"/>
    </source>
</evidence>
<feature type="compositionally biased region" description="Low complexity" evidence="10">
    <location>
        <begin position="282"/>
        <end position="299"/>
    </location>
</feature>
<evidence type="ECO:0000313" key="12">
    <source>
        <dbReference type="EMBL" id="THH07499.1"/>
    </source>
</evidence>
<reference evidence="12 13" key="1">
    <citation type="submission" date="2019-02" db="EMBL/GenBank/DDBJ databases">
        <title>Genome sequencing of the rare red list fungi Phellinidium pouzarii.</title>
        <authorList>
            <person name="Buettner E."/>
            <person name="Kellner H."/>
        </authorList>
    </citation>
    <scope>NUCLEOTIDE SEQUENCE [LARGE SCALE GENOMIC DNA]</scope>
    <source>
        <strain evidence="12 13">DSM 108285</strain>
    </source>
</reference>
<keyword evidence="6" id="KW-0804">Transcription</keyword>
<gene>
    <name evidence="12" type="ORF">EW145_g3337</name>
</gene>
<protein>
    <recommendedName>
        <fullName evidence="11">Homeobox domain-containing protein</fullName>
    </recommendedName>
</protein>
<evidence type="ECO:0000256" key="2">
    <source>
        <dbReference type="ARBA" id="ARBA00022473"/>
    </source>
</evidence>
<feature type="region of interest" description="Disordered" evidence="10">
    <location>
        <begin position="1"/>
        <end position="91"/>
    </location>
</feature>
<keyword evidence="4 8" id="KW-0238">DNA-binding</keyword>
<dbReference type="PROSITE" id="PS50071">
    <property type="entry name" value="HOMEOBOX_2"/>
    <property type="match status" value="1"/>
</dbReference>
<dbReference type="SUPFAM" id="SSF46689">
    <property type="entry name" value="Homeodomain-like"/>
    <property type="match status" value="1"/>
</dbReference>
<dbReference type="GO" id="GO:0000981">
    <property type="term" value="F:DNA-binding transcription factor activity, RNA polymerase II-specific"/>
    <property type="evidence" value="ECO:0007669"/>
    <property type="project" value="InterPro"/>
</dbReference>
<feature type="compositionally biased region" description="Pro residues" evidence="10">
    <location>
        <begin position="334"/>
        <end position="343"/>
    </location>
</feature>
<evidence type="ECO:0000256" key="8">
    <source>
        <dbReference type="PROSITE-ProRule" id="PRU00108"/>
    </source>
</evidence>
<evidence type="ECO:0000313" key="13">
    <source>
        <dbReference type="Proteomes" id="UP000308199"/>
    </source>
</evidence>
<feature type="DNA-binding region" description="Homeobox" evidence="8">
    <location>
        <begin position="208"/>
        <end position="267"/>
    </location>
</feature>
<feature type="compositionally biased region" description="Polar residues" evidence="10">
    <location>
        <begin position="166"/>
        <end position="175"/>
    </location>
</feature>
<evidence type="ECO:0000256" key="4">
    <source>
        <dbReference type="ARBA" id="ARBA00023125"/>
    </source>
</evidence>
<organism evidence="12 13">
    <name type="scientific">Phellinidium pouzarii</name>
    <dbReference type="NCBI Taxonomy" id="167371"/>
    <lineage>
        <taxon>Eukaryota</taxon>
        <taxon>Fungi</taxon>
        <taxon>Dikarya</taxon>
        <taxon>Basidiomycota</taxon>
        <taxon>Agaricomycotina</taxon>
        <taxon>Agaricomycetes</taxon>
        <taxon>Hymenochaetales</taxon>
        <taxon>Hymenochaetaceae</taxon>
        <taxon>Phellinidium</taxon>
    </lineage>
</organism>
<comment type="caution">
    <text evidence="12">The sequence shown here is derived from an EMBL/GenBank/DDBJ whole genome shotgun (WGS) entry which is preliminary data.</text>
</comment>
<dbReference type="OrthoDB" id="6159439at2759"/>